<dbReference type="GO" id="GO:0016887">
    <property type="term" value="F:ATP hydrolysis activity"/>
    <property type="evidence" value="ECO:0007669"/>
    <property type="project" value="TreeGrafter"/>
</dbReference>
<dbReference type="GO" id="GO:0097352">
    <property type="term" value="P:autophagosome maturation"/>
    <property type="evidence" value="ECO:0007669"/>
    <property type="project" value="TreeGrafter"/>
</dbReference>
<protein>
    <recommendedName>
        <fullName evidence="2">AAA ATPase AAA+ lid domain-containing protein</fullName>
    </recommendedName>
</protein>
<dbReference type="InterPro" id="IPR041569">
    <property type="entry name" value="AAA_lid_3"/>
</dbReference>
<sequence length="135" mass="15306">MAKDVDLDALARFTAGFSGADITEICQRACKYAIREDIEKDMERQRMGKDTMEVDGGQEEEEVAEIKAPHFEQSMKYARRSVSDTDIRKYQAFVPMLQRSRGFGTEFHFPAQPQAAEAPADTIVASDEDEDDLYK</sequence>
<dbReference type="GO" id="GO:0031593">
    <property type="term" value="F:polyubiquitin modification-dependent protein binding"/>
    <property type="evidence" value="ECO:0007669"/>
    <property type="project" value="TreeGrafter"/>
</dbReference>
<dbReference type="GO" id="GO:0005829">
    <property type="term" value="C:cytosol"/>
    <property type="evidence" value="ECO:0007669"/>
    <property type="project" value="TreeGrafter"/>
</dbReference>
<dbReference type="eggNOG" id="KOG0730">
    <property type="taxonomic scope" value="Eukaryota"/>
</dbReference>
<evidence type="ECO:0000259" key="2">
    <source>
        <dbReference type="Pfam" id="PF17862"/>
    </source>
</evidence>
<accession>M8A4B4</accession>
<dbReference type="InterPro" id="IPR027417">
    <property type="entry name" value="P-loop_NTPase"/>
</dbReference>
<proteinExistence type="predicted"/>
<dbReference type="GO" id="GO:0030970">
    <property type="term" value="P:retrograde protein transport, ER to cytosol"/>
    <property type="evidence" value="ECO:0007669"/>
    <property type="project" value="TreeGrafter"/>
</dbReference>
<gene>
    <name evidence="3" type="ORF">TRIUR3_29430</name>
</gene>
<dbReference type="PANTHER" id="PTHR23077:SF135">
    <property type="entry name" value="CELL DIVISION CYCLE PROTEIN 48"/>
    <property type="match status" value="1"/>
</dbReference>
<dbReference type="STRING" id="4572.M8A4B4"/>
<evidence type="ECO:0000256" key="1">
    <source>
        <dbReference type="SAM" id="MobiDB-lite"/>
    </source>
</evidence>
<feature type="domain" description="AAA ATPase AAA+ lid" evidence="2">
    <location>
        <begin position="4"/>
        <end position="40"/>
    </location>
</feature>
<organism evidence="3">
    <name type="scientific">Triticum urartu</name>
    <name type="common">Red wild einkorn</name>
    <name type="synonym">Crithodium urartu</name>
    <dbReference type="NCBI Taxonomy" id="4572"/>
    <lineage>
        <taxon>Eukaryota</taxon>
        <taxon>Viridiplantae</taxon>
        <taxon>Streptophyta</taxon>
        <taxon>Embryophyta</taxon>
        <taxon>Tracheophyta</taxon>
        <taxon>Spermatophyta</taxon>
        <taxon>Magnoliopsida</taxon>
        <taxon>Liliopsida</taxon>
        <taxon>Poales</taxon>
        <taxon>Poaceae</taxon>
        <taxon>BOP clade</taxon>
        <taxon>Pooideae</taxon>
        <taxon>Triticodae</taxon>
        <taxon>Triticeae</taxon>
        <taxon>Triticinae</taxon>
        <taxon>Triticum</taxon>
    </lineage>
</organism>
<dbReference type="OMA" id="YAIREHN"/>
<dbReference type="Pfam" id="PF17862">
    <property type="entry name" value="AAA_lid_3"/>
    <property type="match status" value="1"/>
</dbReference>
<reference evidence="3" key="1">
    <citation type="journal article" date="2013" name="Nature">
        <title>Draft genome of the wheat A-genome progenitor Triticum urartu.</title>
        <authorList>
            <person name="Ling H.Q."/>
            <person name="Zhao S."/>
            <person name="Liu D."/>
            <person name="Wang J."/>
            <person name="Sun H."/>
            <person name="Zhang C."/>
            <person name="Fan H."/>
            <person name="Li D."/>
            <person name="Dong L."/>
            <person name="Tao Y."/>
            <person name="Gao C."/>
            <person name="Wu H."/>
            <person name="Li Y."/>
            <person name="Cui Y."/>
            <person name="Guo X."/>
            <person name="Zheng S."/>
            <person name="Wang B."/>
            <person name="Yu K."/>
            <person name="Liang Q."/>
            <person name="Yang W."/>
            <person name="Lou X."/>
            <person name="Chen J."/>
            <person name="Feng M."/>
            <person name="Jian J."/>
            <person name="Zhang X."/>
            <person name="Luo G."/>
            <person name="Jiang Y."/>
            <person name="Liu J."/>
            <person name="Wang Z."/>
            <person name="Sha Y."/>
            <person name="Zhang B."/>
            <person name="Wu H."/>
            <person name="Tang D."/>
            <person name="Shen Q."/>
            <person name="Xue P."/>
            <person name="Zou S."/>
            <person name="Wang X."/>
            <person name="Liu X."/>
            <person name="Wang F."/>
            <person name="Yang Y."/>
            <person name="An X."/>
            <person name="Dong Z."/>
            <person name="Zhang K."/>
            <person name="Zhang X."/>
            <person name="Luo M.C."/>
            <person name="Dvorak J."/>
            <person name="Tong Y."/>
            <person name="Wang J."/>
            <person name="Yang H."/>
            <person name="Li Z."/>
            <person name="Wang D."/>
            <person name="Zhang A."/>
            <person name="Wang J."/>
        </authorList>
    </citation>
    <scope>NUCLEOTIDE SEQUENCE</scope>
</reference>
<dbReference type="GO" id="GO:0005634">
    <property type="term" value="C:nucleus"/>
    <property type="evidence" value="ECO:0007669"/>
    <property type="project" value="TreeGrafter"/>
</dbReference>
<dbReference type="AlphaFoldDB" id="M8A4B4"/>
<dbReference type="InterPro" id="IPR050168">
    <property type="entry name" value="AAA_ATPase_domain"/>
</dbReference>
<name>M8A4B4_TRIUA</name>
<feature type="region of interest" description="Disordered" evidence="1">
    <location>
        <begin position="112"/>
        <end position="135"/>
    </location>
</feature>
<dbReference type="Gene3D" id="6.10.20.150">
    <property type="match status" value="1"/>
</dbReference>
<feature type="compositionally biased region" description="Basic and acidic residues" evidence="1">
    <location>
        <begin position="43"/>
        <end position="52"/>
    </location>
</feature>
<dbReference type="GO" id="GO:0051228">
    <property type="term" value="P:mitotic spindle disassembly"/>
    <property type="evidence" value="ECO:0007669"/>
    <property type="project" value="TreeGrafter"/>
</dbReference>
<evidence type="ECO:0000313" key="3">
    <source>
        <dbReference type="EMBL" id="EMS59490.1"/>
    </source>
</evidence>
<dbReference type="GO" id="GO:0034098">
    <property type="term" value="C:VCP-NPL4-UFD1 AAA ATPase complex"/>
    <property type="evidence" value="ECO:0007669"/>
    <property type="project" value="TreeGrafter"/>
</dbReference>
<feature type="region of interest" description="Disordered" evidence="1">
    <location>
        <begin position="43"/>
        <end position="62"/>
    </location>
</feature>
<dbReference type="EMBL" id="KD120139">
    <property type="protein sequence ID" value="EMS59490.1"/>
    <property type="molecule type" value="Genomic_DNA"/>
</dbReference>
<dbReference type="PANTHER" id="PTHR23077">
    <property type="entry name" value="AAA-FAMILY ATPASE"/>
    <property type="match status" value="1"/>
</dbReference>
<feature type="compositionally biased region" description="Acidic residues" evidence="1">
    <location>
        <begin position="126"/>
        <end position="135"/>
    </location>
</feature>
<dbReference type="SUPFAM" id="SSF52540">
    <property type="entry name" value="P-loop containing nucleoside triphosphate hydrolases"/>
    <property type="match status" value="1"/>
</dbReference>